<evidence type="ECO:0000313" key="2">
    <source>
        <dbReference type="Proteomes" id="UP001501470"/>
    </source>
</evidence>
<proteinExistence type="predicted"/>
<comment type="caution">
    <text evidence="1">The sequence shown here is derived from an EMBL/GenBank/DDBJ whole genome shotgun (WGS) entry which is preliminary data.</text>
</comment>
<dbReference type="EMBL" id="BAAAQD010000022">
    <property type="protein sequence ID" value="GAA1552124.1"/>
    <property type="molecule type" value="Genomic_DNA"/>
</dbReference>
<gene>
    <name evidence="1" type="ORF">GCM10009827_086050</name>
</gene>
<keyword evidence="2" id="KW-1185">Reference proteome</keyword>
<sequence>MISMCFEVPGPASPGSVTWERVRGRDAASLTDTDLRYRLFLVHVEFTVDGVEVIWKGRWITLVDLCLGLTGVVSQVKAGAPSAFGYTEHEEVIHVVPEGGRVVLTSSMKSWRVDADAGELVAACTRFVDTAYARLVAEHPDLTRNAVMRRFAPGWN</sequence>
<dbReference type="Proteomes" id="UP001501470">
    <property type="component" value="Unassembled WGS sequence"/>
</dbReference>
<organism evidence="1 2">
    <name type="scientific">Dactylosporangium maewongense</name>
    <dbReference type="NCBI Taxonomy" id="634393"/>
    <lineage>
        <taxon>Bacteria</taxon>
        <taxon>Bacillati</taxon>
        <taxon>Actinomycetota</taxon>
        <taxon>Actinomycetes</taxon>
        <taxon>Micromonosporales</taxon>
        <taxon>Micromonosporaceae</taxon>
        <taxon>Dactylosporangium</taxon>
    </lineage>
</organism>
<protein>
    <submittedName>
        <fullName evidence="1">Uncharacterized protein</fullName>
    </submittedName>
</protein>
<accession>A0ABP4MXS1</accession>
<reference evidence="2" key="1">
    <citation type="journal article" date="2019" name="Int. J. Syst. Evol. Microbiol.">
        <title>The Global Catalogue of Microorganisms (GCM) 10K type strain sequencing project: providing services to taxonomists for standard genome sequencing and annotation.</title>
        <authorList>
            <consortium name="The Broad Institute Genomics Platform"/>
            <consortium name="The Broad Institute Genome Sequencing Center for Infectious Disease"/>
            <person name="Wu L."/>
            <person name="Ma J."/>
        </authorList>
    </citation>
    <scope>NUCLEOTIDE SEQUENCE [LARGE SCALE GENOMIC DNA]</scope>
    <source>
        <strain evidence="2">JCM 15933</strain>
    </source>
</reference>
<dbReference type="RefSeq" id="WP_344509672.1">
    <property type="nucleotide sequence ID" value="NZ_BAAAQD010000022.1"/>
</dbReference>
<evidence type="ECO:0000313" key="1">
    <source>
        <dbReference type="EMBL" id="GAA1552124.1"/>
    </source>
</evidence>
<name>A0ABP4MXS1_9ACTN</name>